<dbReference type="GO" id="GO:0005543">
    <property type="term" value="F:phospholipid binding"/>
    <property type="evidence" value="ECO:0007669"/>
    <property type="project" value="InterPro"/>
</dbReference>
<dbReference type="AlphaFoldDB" id="A0A168S8D6"/>
<dbReference type="PANTHER" id="PTHR38407:SF1">
    <property type="entry name" value="PROTEIN IVY1"/>
    <property type="match status" value="1"/>
</dbReference>
<dbReference type="GO" id="GO:0000329">
    <property type="term" value="C:fungal-type vacuole membrane"/>
    <property type="evidence" value="ECO:0007669"/>
    <property type="project" value="InterPro"/>
</dbReference>
<proteinExistence type="predicted"/>
<dbReference type="SUPFAM" id="SSF103657">
    <property type="entry name" value="BAR/IMD domain-like"/>
    <property type="match status" value="1"/>
</dbReference>
<name>A0A168S8D6_ABSGL</name>
<protein>
    <recommendedName>
        <fullName evidence="5">IMD domain-containing protein</fullName>
    </recommendedName>
</protein>
<feature type="region of interest" description="Disordered" evidence="2">
    <location>
        <begin position="85"/>
        <end position="111"/>
    </location>
</feature>
<accession>A0A168S8D6</accession>
<feature type="compositionally biased region" description="Basic and acidic residues" evidence="2">
    <location>
        <begin position="489"/>
        <end position="498"/>
    </location>
</feature>
<dbReference type="GO" id="GO:0042144">
    <property type="term" value="P:vacuole fusion, non-autophagic"/>
    <property type="evidence" value="ECO:0007669"/>
    <property type="project" value="InterPro"/>
</dbReference>
<feature type="region of interest" description="Disordered" evidence="2">
    <location>
        <begin position="409"/>
        <end position="498"/>
    </location>
</feature>
<dbReference type="InterPro" id="IPR037470">
    <property type="entry name" value="IVY1"/>
</dbReference>
<feature type="coiled-coil region" evidence="1">
    <location>
        <begin position="205"/>
        <end position="268"/>
    </location>
</feature>
<evidence type="ECO:0000313" key="4">
    <source>
        <dbReference type="Proteomes" id="UP000078561"/>
    </source>
</evidence>
<dbReference type="Proteomes" id="UP000078561">
    <property type="component" value="Unassembled WGS sequence"/>
</dbReference>
<dbReference type="STRING" id="4829.A0A168S8D6"/>
<evidence type="ECO:0000313" key="3">
    <source>
        <dbReference type="EMBL" id="SAM08052.1"/>
    </source>
</evidence>
<evidence type="ECO:0000256" key="2">
    <source>
        <dbReference type="SAM" id="MobiDB-lite"/>
    </source>
</evidence>
<dbReference type="Gene3D" id="1.20.1270.60">
    <property type="entry name" value="Arfaptin homology (AH) domain/BAR domain"/>
    <property type="match status" value="1"/>
</dbReference>
<dbReference type="InParanoid" id="A0A168S8D6"/>
<organism evidence="3">
    <name type="scientific">Absidia glauca</name>
    <name type="common">Pin mould</name>
    <dbReference type="NCBI Taxonomy" id="4829"/>
    <lineage>
        <taxon>Eukaryota</taxon>
        <taxon>Fungi</taxon>
        <taxon>Fungi incertae sedis</taxon>
        <taxon>Mucoromycota</taxon>
        <taxon>Mucoromycotina</taxon>
        <taxon>Mucoromycetes</taxon>
        <taxon>Mucorales</taxon>
        <taxon>Cunninghamellaceae</taxon>
        <taxon>Absidia</taxon>
    </lineage>
</organism>
<feature type="region of interest" description="Disordered" evidence="2">
    <location>
        <begin position="19"/>
        <end position="56"/>
    </location>
</feature>
<gene>
    <name evidence="3" type="primary">ABSGL_13710.1 scaffold 14267</name>
</gene>
<dbReference type="EMBL" id="LT554871">
    <property type="protein sequence ID" value="SAM08052.1"/>
    <property type="molecule type" value="Genomic_DNA"/>
</dbReference>
<reference evidence="3" key="1">
    <citation type="submission" date="2016-04" db="EMBL/GenBank/DDBJ databases">
        <authorList>
            <person name="Evans L.H."/>
            <person name="Alamgir A."/>
            <person name="Owens N."/>
            <person name="Weber N.D."/>
            <person name="Virtaneva K."/>
            <person name="Barbian K."/>
            <person name="Babar A."/>
            <person name="Rosenke K."/>
        </authorList>
    </citation>
    <scope>NUCLEOTIDE SEQUENCE [LARGE SCALE GENOMIC DNA]</scope>
    <source>
        <strain evidence="3">CBS 101.48</strain>
    </source>
</reference>
<feature type="compositionally biased region" description="Low complexity" evidence="2">
    <location>
        <begin position="464"/>
        <end position="474"/>
    </location>
</feature>
<evidence type="ECO:0008006" key="5">
    <source>
        <dbReference type="Google" id="ProtNLM"/>
    </source>
</evidence>
<feature type="compositionally biased region" description="Basic residues" evidence="2">
    <location>
        <begin position="445"/>
        <end position="458"/>
    </location>
</feature>
<feature type="compositionally biased region" description="Polar residues" evidence="2">
    <location>
        <begin position="33"/>
        <end position="50"/>
    </location>
</feature>
<evidence type="ECO:0000256" key="1">
    <source>
        <dbReference type="SAM" id="Coils"/>
    </source>
</evidence>
<dbReference type="OrthoDB" id="5594612at2759"/>
<dbReference type="InterPro" id="IPR027267">
    <property type="entry name" value="AH/BAR_dom_sf"/>
</dbReference>
<keyword evidence="1" id="KW-0175">Coiled coil</keyword>
<dbReference type="PANTHER" id="PTHR38407">
    <property type="entry name" value="PROTEIN IVY1"/>
    <property type="match status" value="1"/>
</dbReference>
<sequence length="498" mass="55130">MNPNMTLSTPPISPLVTTLKKQHQPDNPITPLPRNSNLYLNQHLQPNNDNTSTPSLFTSLSTSSLAHKAMSVMSSASSYQYSSTFGNDPLDDSEEGGGGGASIHSAPASPEDYDALTKKDLASVLDSHRTLLAAAQVYREQLSRLASASAEFGIALESVAKHKATMEAGEGLLSAGGLQFLISNHHQLLADTMHKTFEIPLAEHIEEHQSTIKESQENYDTALQMISKNIRQKEADNLQQAKKGQRDLRQYRRTLKELTRQVDELDYIKATFNQRMQDIEQHYHQGILHQTGWLVRAQVDIYELLASKGLGDSILEQMIQQHPDPFSSYATVNDLGPANDLFTVLPSSSLIDPLPTTPSLPDDNHNIATSQYNADNEDQAQSQDNTIPTYFDSHLHSATPFIYKRPSTDSFHRHIQQSSSSTPSDSNTICTDKKDRSIHASQINKTKKGTQPKQRSHTKALAISCSSDSSIGSSSDEHSSTETPWNDIRYTKDIPTHD</sequence>
<keyword evidence="4" id="KW-1185">Reference proteome</keyword>